<dbReference type="Proteomes" id="UP001597297">
    <property type="component" value="Unassembled WGS sequence"/>
</dbReference>
<keyword evidence="7 8" id="KW-0472">Membrane</keyword>
<accession>A0ABW5DY98</accession>
<comment type="caution">
    <text evidence="9">The sequence shown here is derived from an EMBL/GenBank/DDBJ whole genome shotgun (WGS) entry which is preliminary data.</text>
</comment>
<evidence type="ECO:0000256" key="8">
    <source>
        <dbReference type="RuleBase" id="RU362010"/>
    </source>
</evidence>
<comment type="subcellular location">
    <subcellularLocation>
        <location evidence="1">Cell membrane</location>
        <topology evidence="1">Multi-pass membrane protein</topology>
    </subcellularLocation>
    <subcellularLocation>
        <location evidence="8">Membrane</location>
        <topology evidence="8">Multi-pass membrane protein</topology>
    </subcellularLocation>
</comment>
<evidence type="ECO:0000256" key="7">
    <source>
        <dbReference type="ARBA" id="ARBA00023136"/>
    </source>
</evidence>
<evidence type="ECO:0000256" key="5">
    <source>
        <dbReference type="ARBA" id="ARBA00022692"/>
    </source>
</evidence>
<name>A0ABW5DY98_9BACT</name>
<reference evidence="10" key="1">
    <citation type="journal article" date="2019" name="Int. J. Syst. Evol. Microbiol.">
        <title>The Global Catalogue of Microorganisms (GCM) 10K type strain sequencing project: providing services to taxonomists for standard genome sequencing and annotation.</title>
        <authorList>
            <consortium name="The Broad Institute Genomics Platform"/>
            <consortium name="The Broad Institute Genome Sequencing Center for Infectious Disease"/>
            <person name="Wu L."/>
            <person name="Ma J."/>
        </authorList>
    </citation>
    <scope>NUCLEOTIDE SEQUENCE [LARGE SCALE GENOMIC DNA]</scope>
    <source>
        <strain evidence="10">JCM 16545</strain>
    </source>
</reference>
<dbReference type="InterPro" id="IPR002523">
    <property type="entry name" value="MgTranspt_CorA/ZnTranspt_ZntB"/>
</dbReference>
<protein>
    <recommendedName>
        <fullName evidence="8">Magnesium transport protein CorA</fullName>
    </recommendedName>
</protein>
<comment type="similarity">
    <text evidence="2 8">Belongs to the CorA metal ion transporter (MIT) (TC 1.A.35) family.</text>
</comment>
<dbReference type="Gene3D" id="3.30.460.20">
    <property type="entry name" value="CorA soluble domain-like"/>
    <property type="match status" value="1"/>
</dbReference>
<evidence type="ECO:0000313" key="10">
    <source>
        <dbReference type="Proteomes" id="UP001597297"/>
    </source>
</evidence>
<dbReference type="InterPro" id="IPR045863">
    <property type="entry name" value="CorA_TM1_TM2"/>
</dbReference>
<feature type="transmembrane region" description="Helical" evidence="8">
    <location>
        <begin position="294"/>
        <end position="314"/>
    </location>
</feature>
<dbReference type="Pfam" id="PF01544">
    <property type="entry name" value="CorA"/>
    <property type="match status" value="1"/>
</dbReference>
<proteinExistence type="inferred from homology"/>
<dbReference type="PANTHER" id="PTHR46494:SF1">
    <property type="entry name" value="CORA FAMILY METAL ION TRANSPORTER (EUROFUNG)"/>
    <property type="match status" value="1"/>
</dbReference>
<evidence type="ECO:0000256" key="1">
    <source>
        <dbReference type="ARBA" id="ARBA00004651"/>
    </source>
</evidence>
<dbReference type="NCBIfam" id="TIGR00383">
    <property type="entry name" value="corA"/>
    <property type="match status" value="1"/>
</dbReference>
<dbReference type="Gene3D" id="1.20.58.340">
    <property type="entry name" value="Magnesium transport protein CorA, transmembrane region"/>
    <property type="match status" value="2"/>
</dbReference>
<sequence>MSLQDLISHKVAHEVLTEDHLPELHEHEAIGTCILYNATDLHQCDLQNVNDLPQNPDKKNTWIHWRNLNYCPETIALFDKFQLHALIAEDIINTDSRVKIEELEDSIFVSTNIPINSVDGLEMRLQHFCLVLTENTLITFSEAPDSLLGDILRRLNSPKRRIRKQGVDYLFWAILDAIADYNTLYVNNLADHLDGLEDDLIESNHSLTLPIIHATRRRITQFHRLTQPCRDIASRLTRSDSDLIAESSTLFFRDLYDHTTQTVEATEYLREQASNLLELYYTTTSHHMNEVMKVLTAVSAIFLPLTFLAGIYGMNFDYMPEIHHPAAYPIFMTLLLGIALSLTVFFKKKNWF</sequence>
<dbReference type="CDD" id="cd12828">
    <property type="entry name" value="TmCorA-like_1"/>
    <property type="match status" value="1"/>
</dbReference>
<keyword evidence="6 8" id="KW-1133">Transmembrane helix</keyword>
<keyword evidence="8" id="KW-0406">Ion transport</keyword>
<keyword evidence="3 8" id="KW-0813">Transport</keyword>
<comment type="function">
    <text evidence="8">Mediates influx of magnesium ions.</text>
</comment>
<evidence type="ECO:0000313" key="9">
    <source>
        <dbReference type="EMBL" id="MFD2275297.1"/>
    </source>
</evidence>
<dbReference type="InterPro" id="IPR045861">
    <property type="entry name" value="CorA_cytoplasmic_dom"/>
</dbReference>
<evidence type="ECO:0000256" key="4">
    <source>
        <dbReference type="ARBA" id="ARBA00022475"/>
    </source>
</evidence>
<dbReference type="SUPFAM" id="SSF144083">
    <property type="entry name" value="Magnesium transport protein CorA, transmembrane region"/>
    <property type="match status" value="1"/>
</dbReference>
<keyword evidence="4 8" id="KW-1003">Cell membrane</keyword>
<organism evidence="9 10">
    <name type="scientific">Rubritalea spongiae</name>
    <dbReference type="NCBI Taxonomy" id="430797"/>
    <lineage>
        <taxon>Bacteria</taxon>
        <taxon>Pseudomonadati</taxon>
        <taxon>Verrucomicrobiota</taxon>
        <taxon>Verrucomicrobiia</taxon>
        <taxon>Verrucomicrobiales</taxon>
        <taxon>Rubritaleaceae</taxon>
        <taxon>Rubritalea</taxon>
    </lineage>
</organism>
<feature type="transmembrane region" description="Helical" evidence="8">
    <location>
        <begin position="326"/>
        <end position="346"/>
    </location>
</feature>
<keyword evidence="8" id="KW-0460">Magnesium</keyword>
<dbReference type="InterPro" id="IPR004488">
    <property type="entry name" value="Mg/Co-transport_prot_CorA"/>
</dbReference>
<evidence type="ECO:0000256" key="6">
    <source>
        <dbReference type="ARBA" id="ARBA00022989"/>
    </source>
</evidence>
<keyword evidence="5 8" id="KW-0812">Transmembrane</keyword>
<dbReference type="EMBL" id="JBHUJC010000003">
    <property type="protein sequence ID" value="MFD2275297.1"/>
    <property type="molecule type" value="Genomic_DNA"/>
</dbReference>
<keyword evidence="10" id="KW-1185">Reference proteome</keyword>
<gene>
    <name evidence="8 9" type="primary">corA</name>
    <name evidence="9" type="ORF">ACFSQZ_02345</name>
</gene>
<dbReference type="RefSeq" id="WP_377095056.1">
    <property type="nucleotide sequence ID" value="NZ_JBHSJM010000001.1"/>
</dbReference>
<evidence type="ECO:0000256" key="3">
    <source>
        <dbReference type="ARBA" id="ARBA00022448"/>
    </source>
</evidence>
<dbReference type="SUPFAM" id="SSF143865">
    <property type="entry name" value="CorA soluble domain-like"/>
    <property type="match status" value="1"/>
</dbReference>
<dbReference type="PANTHER" id="PTHR46494">
    <property type="entry name" value="CORA FAMILY METAL ION TRANSPORTER (EUROFUNG)"/>
    <property type="match status" value="1"/>
</dbReference>
<evidence type="ECO:0000256" key="2">
    <source>
        <dbReference type="ARBA" id="ARBA00009765"/>
    </source>
</evidence>